<evidence type="ECO:0000313" key="2">
    <source>
        <dbReference type="EMBL" id="KAJ9545497.1"/>
    </source>
</evidence>
<reference evidence="2" key="1">
    <citation type="submission" date="2023-03" db="EMBL/GenBank/DDBJ databases">
        <title>Chromosome-scale reference genome and RAD-based genetic map of yellow starthistle (Centaurea solstitialis) reveal putative structural variation and QTLs associated with invader traits.</title>
        <authorList>
            <person name="Reatini B."/>
            <person name="Cang F.A."/>
            <person name="Jiang Q."/>
            <person name="Mckibben M.T.W."/>
            <person name="Barker M.S."/>
            <person name="Rieseberg L.H."/>
            <person name="Dlugosch K.M."/>
        </authorList>
    </citation>
    <scope>NUCLEOTIDE SEQUENCE</scope>
    <source>
        <strain evidence="2">CAN-66</strain>
        <tissue evidence="2">Leaf</tissue>
    </source>
</reference>
<keyword evidence="1" id="KW-0472">Membrane</keyword>
<dbReference type="InterPro" id="IPR045283">
    <property type="entry name" value="AT3G44326-like"/>
</dbReference>
<protein>
    <recommendedName>
        <fullName evidence="4">F-box protein</fullName>
    </recommendedName>
</protein>
<dbReference type="Proteomes" id="UP001172457">
    <property type="component" value="Chromosome 6"/>
</dbReference>
<keyword evidence="3" id="KW-1185">Reference proteome</keyword>
<evidence type="ECO:0000313" key="3">
    <source>
        <dbReference type="Proteomes" id="UP001172457"/>
    </source>
</evidence>
<dbReference type="PANTHER" id="PTHR33736:SF34">
    <property type="entry name" value="F-BOX-LIKE DOMAIN SUPERFAMILY PROTEIN"/>
    <property type="match status" value="1"/>
</dbReference>
<feature type="transmembrane region" description="Helical" evidence="1">
    <location>
        <begin position="324"/>
        <end position="343"/>
    </location>
</feature>
<accession>A0AA38W1H2</accession>
<dbReference type="AlphaFoldDB" id="A0AA38W1H2"/>
<dbReference type="Gene3D" id="1.20.1280.50">
    <property type="match status" value="1"/>
</dbReference>
<proteinExistence type="predicted"/>
<name>A0AA38W1H2_9ASTR</name>
<dbReference type="PANTHER" id="PTHR33736">
    <property type="entry name" value="F-BOX PROTEIN-RELATED"/>
    <property type="match status" value="1"/>
</dbReference>
<dbReference type="InterPro" id="IPR036047">
    <property type="entry name" value="F-box-like_dom_sf"/>
</dbReference>
<keyword evidence="1" id="KW-1133">Transmembrane helix</keyword>
<gene>
    <name evidence="2" type="ORF">OSB04_025204</name>
</gene>
<dbReference type="SUPFAM" id="SSF81383">
    <property type="entry name" value="F-box domain"/>
    <property type="match status" value="1"/>
</dbReference>
<keyword evidence="1" id="KW-0812">Transmembrane</keyword>
<evidence type="ECO:0008006" key="4">
    <source>
        <dbReference type="Google" id="ProtNLM"/>
    </source>
</evidence>
<evidence type="ECO:0000256" key="1">
    <source>
        <dbReference type="SAM" id="Phobius"/>
    </source>
</evidence>
<sequence>MASCTSSPTTFSDLQLHILQTHILPRLDGLSLSSAAATSSYLRSLSADHDLWAHICNSTWPSINHPCLHDVISTFPAAHRSFFHDSFPAALITTIQGRIYVEPRFPSATFNHPDSSPHPLPSELISAIDIRYHNDVIFSRLEFTHTTPDFLSSTLRIVLNNSTARAGTSSKSIDLKISELVDADDETIAELKESMTLSWIVIDPTVKRAGNLSSIKPVLAWITNDTIHLRYVTVLPQNELNEMVECRIEVALAVGKGEVVSVNVSEVKLYIQDIACNCLSGKEFLVIMRRAILEKDRTRRKVVGDGDVVKLVGLKLEEDNQRVAYINLPLLSFLLLLYIILLLF</sequence>
<organism evidence="2 3">
    <name type="scientific">Centaurea solstitialis</name>
    <name type="common">yellow star-thistle</name>
    <dbReference type="NCBI Taxonomy" id="347529"/>
    <lineage>
        <taxon>Eukaryota</taxon>
        <taxon>Viridiplantae</taxon>
        <taxon>Streptophyta</taxon>
        <taxon>Embryophyta</taxon>
        <taxon>Tracheophyta</taxon>
        <taxon>Spermatophyta</taxon>
        <taxon>Magnoliopsida</taxon>
        <taxon>eudicotyledons</taxon>
        <taxon>Gunneridae</taxon>
        <taxon>Pentapetalae</taxon>
        <taxon>asterids</taxon>
        <taxon>campanulids</taxon>
        <taxon>Asterales</taxon>
        <taxon>Asteraceae</taxon>
        <taxon>Carduoideae</taxon>
        <taxon>Cardueae</taxon>
        <taxon>Centaureinae</taxon>
        <taxon>Centaurea</taxon>
    </lineage>
</organism>
<dbReference type="EMBL" id="JARYMX010000006">
    <property type="protein sequence ID" value="KAJ9545497.1"/>
    <property type="molecule type" value="Genomic_DNA"/>
</dbReference>
<comment type="caution">
    <text evidence="2">The sequence shown here is derived from an EMBL/GenBank/DDBJ whole genome shotgun (WGS) entry which is preliminary data.</text>
</comment>